<organism evidence="1 2">
    <name type="scientific">Gibberella moniliformis (strain M3125 / FGSC 7600)</name>
    <name type="common">Maize ear and stalk rot fungus</name>
    <name type="synonym">Fusarium verticillioides</name>
    <dbReference type="NCBI Taxonomy" id="334819"/>
    <lineage>
        <taxon>Eukaryota</taxon>
        <taxon>Fungi</taxon>
        <taxon>Dikarya</taxon>
        <taxon>Ascomycota</taxon>
        <taxon>Pezizomycotina</taxon>
        <taxon>Sordariomycetes</taxon>
        <taxon>Hypocreomycetidae</taxon>
        <taxon>Hypocreales</taxon>
        <taxon>Nectriaceae</taxon>
        <taxon>Fusarium</taxon>
        <taxon>Fusarium fujikuroi species complex</taxon>
    </lineage>
</organism>
<accession>W7LMN1</accession>
<evidence type="ECO:0000313" key="2">
    <source>
        <dbReference type="Proteomes" id="UP000009096"/>
    </source>
</evidence>
<dbReference type="GeneID" id="30072035"/>
<sequence>MFTSELSESYPTSQLADHAEFLTINLPLTNHRTNDRIDISVKLILLTGHYQIAIGFMNLRHVSIQSCSSPMLSEFKFGRDSVASENLSVNPITVNQAWSKFKHRIANSLFSFFSHFLACRSHSPVFHGISRIARDRSYICNTL</sequence>
<name>W7LMN1_GIBM7</name>
<dbReference type="RefSeq" id="XP_018746839.1">
    <property type="nucleotide sequence ID" value="XM_018904273.1"/>
</dbReference>
<dbReference type="Proteomes" id="UP000009096">
    <property type="component" value="Chromosome 5"/>
</dbReference>
<dbReference type="KEGG" id="fvr:FVEG_15159"/>
<proteinExistence type="predicted"/>
<keyword evidence="2" id="KW-1185">Reference proteome</keyword>
<dbReference type="AlphaFoldDB" id="W7LMN1"/>
<reference evidence="1 2" key="1">
    <citation type="journal article" date="2010" name="Nature">
        <title>Comparative genomics reveals mobile pathogenicity chromosomes in Fusarium.</title>
        <authorList>
            <person name="Ma L.J."/>
            <person name="van der Does H.C."/>
            <person name="Borkovich K.A."/>
            <person name="Coleman J.J."/>
            <person name="Daboussi M.J."/>
            <person name="Di Pietro A."/>
            <person name="Dufresne M."/>
            <person name="Freitag M."/>
            <person name="Grabherr M."/>
            <person name="Henrissat B."/>
            <person name="Houterman P.M."/>
            <person name="Kang S."/>
            <person name="Shim W.B."/>
            <person name="Woloshuk C."/>
            <person name="Xie X."/>
            <person name="Xu J.R."/>
            <person name="Antoniw J."/>
            <person name="Baker S.E."/>
            <person name="Bluhm B.H."/>
            <person name="Breakspear A."/>
            <person name="Brown D.W."/>
            <person name="Butchko R.A."/>
            <person name="Chapman S."/>
            <person name="Coulson R."/>
            <person name="Coutinho P.M."/>
            <person name="Danchin E.G."/>
            <person name="Diener A."/>
            <person name="Gale L.R."/>
            <person name="Gardiner D.M."/>
            <person name="Goff S."/>
            <person name="Hammond-Kosack K.E."/>
            <person name="Hilburn K."/>
            <person name="Hua-Van A."/>
            <person name="Jonkers W."/>
            <person name="Kazan K."/>
            <person name="Kodira C.D."/>
            <person name="Koehrsen M."/>
            <person name="Kumar L."/>
            <person name="Lee Y.H."/>
            <person name="Li L."/>
            <person name="Manners J.M."/>
            <person name="Miranda-Saavedra D."/>
            <person name="Mukherjee M."/>
            <person name="Park G."/>
            <person name="Park J."/>
            <person name="Park S.Y."/>
            <person name="Proctor R.H."/>
            <person name="Regev A."/>
            <person name="Ruiz-Roldan M.C."/>
            <person name="Sain D."/>
            <person name="Sakthikumar S."/>
            <person name="Sykes S."/>
            <person name="Schwartz D.C."/>
            <person name="Turgeon B.G."/>
            <person name="Wapinski I."/>
            <person name="Yoder O."/>
            <person name="Young S."/>
            <person name="Zeng Q."/>
            <person name="Zhou S."/>
            <person name="Galagan J."/>
            <person name="Cuomo C.A."/>
            <person name="Kistler H.C."/>
            <person name="Rep M."/>
        </authorList>
    </citation>
    <scope>NUCLEOTIDE SEQUENCE [LARGE SCALE GENOMIC DNA]</scope>
    <source>
        <strain evidence="2">M3125 / FGSC 7600</strain>
    </source>
</reference>
<dbReference type="EMBL" id="DS022244">
    <property type="protein sequence ID" value="EWG40648.1"/>
    <property type="molecule type" value="Genomic_DNA"/>
</dbReference>
<dbReference type="VEuPathDB" id="FungiDB:FVEG_15159"/>
<gene>
    <name evidence="1" type="ORF">FVEG_15159</name>
</gene>
<protein>
    <submittedName>
        <fullName evidence="1">Uncharacterized protein</fullName>
    </submittedName>
</protein>
<evidence type="ECO:0000313" key="1">
    <source>
        <dbReference type="EMBL" id="EWG40648.1"/>
    </source>
</evidence>
<dbReference type="EMBL" id="CM000582">
    <property type="protein sequence ID" value="EWG40648.1"/>
    <property type="molecule type" value="Genomic_DNA"/>
</dbReference>